<dbReference type="Gene3D" id="1.10.287.1040">
    <property type="entry name" value="Exonuclease VII, small subunit"/>
    <property type="match status" value="1"/>
</dbReference>
<keyword evidence="3" id="KW-0540">Nuclease</keyword>
<evidence type="ECO:0000256" key="1">
    <source>
        <dbReference type="ARBA" id="ARBA00009998"/>
    </source>
</evidence>
<dbReference type="GO" id="GO:0009318">
    <property type="term" value="C:exodeoxyribonuclease VII complex"/>
    <property type="evidence" value="ECO:0007669"/>
    <property type="project" value="UniProtKB-UniRule"/>
</dbReference>
<gene>
    <name evidence="7" type="primary">xseB</name>
    <name evidence="7" type="ORF">ENO10_06025</name>
</gene>
<dbReference type="InterPro" id="IPR003761">
    <property type="entry name" value="Exonuc_VII_S"/>
</dbReference>
<reference evidence="7" key="1">
    <citation type="journal article" date="2020" name="mSystems">
        <title>Genome- and Community-Level Interaction Insights into Carbon Utilization and Element Cycling Functions of Hydrothermarchaeota in Hydrothermal Sediment.</title>
        <authorList>
            <person name="Zhou Z."/>
            <person name="Liu Y."/>
            <person name="Xu W."/>
            <person name="Pan J."/>
            <person name="Luo Z.H."/>
            <person name="Li M."/>
        </authorList>
    </citation>
    <scope>NUCLEOTIDE SEQUENCE [LARGE SCALE GENOMIC DNA]</scope>
    <source>
        <strain evidence="7">SpSt-1235</strain>
    </source>
</reference>
<evidence type="ECO:0000256" key="4">
    <source>
        <dbReference type="ARBA" id="ARBA00022801"/>
    </source>
</evidence>
<accession>A0A7C2M9K2</accession>
<dbReference type="NCBIfam" id="TIGR01280">
    <property type="entry name" value="xseB"/>
    <property type="match status" value="1"/>
</dbReference>
<dbReference type="SUPFAM" id="SSF116842">
    <property type="entry name" value="XseB-like"/>
    <property type="match status" value="1"/>
</dbReference>
<comment type="caution">
    <text evidence="7">The sequence shown here is derived from an EMBL/GenBank/DDBJ whole genome shotgun (WGS) entry which is preliminary data.</text>
</comment>
<keyword evidence="5" id="KW-0269">Exonuclease</keyword>
<evidence type="ECO:0000256" key="2">
    <source>
        <dbReference type="ARBA" id="ARBA00022490"/>
    </source>
</evidence>
<evidence type="ECO:0000256" key="3">
    <source>
        <dbReference type="ARBA" id="ARBA00022722"/>
    </source>
</evidence>
<evidence type="ECO:0000256" key="5">
    <source>
        <dbReference type="ARBA" id="ARBA00022839"/>
    </source>
</evidence>
<keyword evidence="2" id="KW-0963">Cytoplasm</keyword>
<keyword evidence="4 7" id="KW-0378">Hydrolase</keyword>
<dbReference type="Pfam" id="PF02609">
    <property type="entry name" value="Exonuc_VII_S"/>
    <property type="match status" value="1"/>
</dbReference>
<dbReference type="Proteomes" id="UP000885753">
    <property type="component" value="Unassembled WGS sequence"/>
</dbReference>
<dbReference type="AlphaFoldDB" id="A0A7C2M9K2"/>
<organism evidence="7">
    <name type="scientific">Salinimicrobium catena</name>
    <dbReference type="NCBI Taxonomy" id="390640"/>
    <lineage>
        <taxon>Bacteria</taxon>
        <taxon>Pseudomonadati</taxon>
        <taxon>Bacteroidota</taxon>
        <taxon>Flavobacteriia</taxon>
        <taxon>Flavobacteriales</taxon>
        <taxon>Flavobacteriaceae</taxon>
        <taxon>Salinimicrobium</taxon>
    </lineage>
</organism>
<dbReference type="EMBL" id="DSEE01000439">
    <property type="protein sequence ID" value="HER40760.1"/>
    <property type="molecule type" value="Genomic_DNA"/>
</dbReference>
<proteinExistence type="inferred from homology"/>
<dbReference type="GO" id="GO:0006308">
    <property type="term" value="P:DNA catabolic process"/>
    <property type="evidence" value="ECO:0007669"/>
    <property type="project" value="UniProtKB-UniRule"/>
</dbReference>
<evidence type="ECO:0000256" key="6">
    <source>
        <dbReference type="NCBIfam" id="TIGR01280"/>
    </source>
</evidence>
<dbReference type="InterPro" id="IPR037004">
    <property type="entry name" value="Exonuc_VII_ssu_sf"/>
</dbReference>
<protein>
    <recommendedName>
        <fullName evidence="6">Exodeoxyribonuclease VII small subunit</fullName>
        <ecNumber evidence="6">3.1.11.6</ecNumber>
    </recommendedName>
</protein>
<evidence type="ECO:0000313" key="7">
    <source>
        <dbReference type="EMBL" id="HER40760.1"/>
    </source>
</evidence>
<comment type="similarity">
    <text evidence="1">Belongs to the XseB family.</text>
</comment>
<dbReference type="GO" id="GO:0008855">
    <property type="term" value="F:exodeoxyribonuclease VII activity"/>
    <property type="evidence" value="ECO:0007669"/>
    <property type="project" value="UniProtKB-UniRule"/>
</dbReference>
<dbReference type="EC" id="3.1.11.6" evidence="6"/>
<name>A0A7C2M9K2_9FLAO</name>
<sequence>MTEEISYTAAYNELQEIVLEMENSEIGIDELDTRIKRASELLKICKDKLFKTEKEVAQVLEEIRNYSVE</sequence>